<feature type="transmembrane region" description="Helical" evidence="7">
    <location>
        <begin position="63"/>
        <end position="83"/>
    </location>
</feature>
<feature type="transmembrane region" description="Helical" evidence="7">
    <location>
        <begin position="129"/>
        <end position="145"/>
    </location>
</feature>
<evidence type="ECO:0000259" key="8">
    <source>
        <dbReference type="SMART" id="SM00014"/>
    </source>
</evidence>
<keyword evidence="5 7" id="KW-1133">Transmembrane helix</keyword>
<evidence type="ECO:0000256" key="1">
    <source>
        <dbReference type="ARBA" id="ARBA00004651"/>
    </source>
</evidence>
<dbReference type="InterPro" id="IPR036938">
    <property type="entry name" value="PAP2/HPO_sf"/>
</dbReference>
<reference evidence="9 10" key="1">
    <citation type="journal article" date="2015" name="Genome Announc.">
        <title>Complete Genome Sequence of the Type Strain Corynebacterium mustelae DSM 45274, Isolated from Various Tissues of a Male Ferret with Lethal Sepsis.</title>
        <authorList>
            <person name="Ruckert C."/>
            <person name="Eimer J."/>
            <person name="Winkler A."/>
            <person name="Tauch A."/>
        </authorList>
    </citation>
    <scope>NUCLEOTIDE SEQUENCE [LARGE SCALE GENOMIC DNA]</scope>
    <source>
        <strain evidence="9 10">DSM 45274</strain>
    </source>
</reference>
<keyword evidence="4" id="KW-0378">Hydrolase</keyword>
<feature type="transmembrane region" description="Helical" evidence="7">
    <location>
        <begin position="103"/>
        <end position="122"/>
    </location>
</feature>
<organism evidence="9 10">
    <name type="scientific">Corynebacterium mustelae</name>
    <dbReference type="NCBI Taxonomy" id="571915"/>
    <lineage>
        <taxon>Bacteria</taxon>
        <taxon>Bacillati</taxon>
        <taxon>Actinomycetota</taxon>
        <taxon>Actinomycetes</taxon>
        <taxon>Mycobacteriales</taxon>
        <taxon>Corynebacteriaceae</taxon>
        <taxon>Corynebacterium</taxon>
    </lineage>
</organism>
<dbReference type="CDD" id="cd03392">
    <property type="entry name" value="PAP2_like_2"/>
    <property type="match status" value="1"/>
</dbReference>
<dbReference type="Pfam" id="PF01569">
    <property type="entry name" value="PAP2"/>
    <property type="match status" value="1"/>
</dbReference>
<dbReference type="KEGG" id="cmv:CMUST_14245"/>
<dbReference type="SUPFAM" id="SSF48317">
    <property type="entry name" value="Acid phosphatase/Vanadium-dependent haloperoxidase"/>
    <property type="match status" value="1"/>
</dbReference>
<evidence type="ECO:0000256" key="4">
    <source>
        <dbReference type="ARBA" id="ARBA00022801"/>
    </source>
</evidence>
<sequence>MAVVPITLRWVDQVVLEFFVEHRVGMLTEFLAVLSELTRPRYLCIYAVVISSIAAWRKKPAAWGMATSVILAGIFNTVIKEFVERPRPPISVRAVVETSSAMPSGHTMVIFAAATSLTVVFGGRRLWSVWLLAVLVAAARLYLGVHWFSDVVVGAVLGCATALVVWWVTYRMTRLEPAADTRAAESTRERGAV</sequence>
<evidence type="ECO:0000256" key="7">
    <source>
        <dbReference type="SAM" id="Phobius"/>
    </source>
</evidence>
<dbReference type="InterPro" id="IPR000326">
    <property type="entry name" value="PAP2/HPO"/>
</dbReference>
<proteinExistence type="predicted"/>
<evidence type="ECO:0000313" key="9">
    <source>
        <dbReference type="EMBL" id="AKK07142.1"/>
    </source>
</evidence>
<dbReference type="GO" id="GO:0005886">
    <property type="term" value="C:plasma membrane"/>
    <property type="evidence" value="ECO:0007669"/>
    <property type="project" value="UniProtKB-SubCell"/>
</dbReference>
<dbReference type="AlphaFoldDB" id="A0A0G3H7Q0"/>
<reference evidence="10" key="2">
    <citation type="submission" date="2015-05" db="EMBL/GenBank/DDBJ databases">
        <title>Complete genome sequence of Corynebacterium mustelae DSM 45274, isolated from various tissues of a male ferret with lethal sepsis.</title>
        <authorList>
            <person name="Ruckert C."/>
            <person name="Albersmeier A."/>
            <person name="Winkler A."/>
            <person name="Tauch A."/>
        </authorList>
    </citation>
    <scope>NUCLEOTIDE SEQUENCE [LARGE SCALE GENOMIC DNA]</scope>
    <source>
        <strain evidence="10">DSM 45274</strain>
    </source>
</reference>
<name>A0A0G3H7Q0_9CORY</name>
<dbReference type="SMART" id="SM00014">
    <property type="entry name" value="acidPPc"/>
    <property type="match status" value="1"/>
</dbReference>
<feature type="transmembrane region" description="Helical" evidence="7">
    <location>
        <begin position="151"/>
        <end position="170"/>
    </location>
</feature>
<gene>
    <name evidence="9" type="ORF">CMUST_14245</name>
</gene>
<dbReference type="STRING" id="571915.CMUST_14245"/>
<evidence type="ECO:0000256" key="2">
    <source>
        <dbReference type="ARBA" id="ARBA00022475"/>
    </source>
</evidence>
<keyword evidence="10" id="KW-1185">Reference proteome</keyword>
<evidence type="ECO:0000256" key="6">
    <source>
        <dbReference type="ARBA" id="ARBA00023136"/>
    </source>
</evidence>
<dbReference type="PANTHER" id="PTHR14969:SF62">
    <property type="entry name" value="DECAPRENYLPHOSPHORYL-5-PHOSPHORIBOSE PHOSPHATASE RV3807C-RELATED"/>
    <property type="match status" value="1"/>
</dbReference>
<dbReference type="GO" id="GO:0016787">
    <property type="term" value="F:hydrolase activity"/>
    <property type="evidence" value="ECO:0007669"/>
    <property type="project" value="UniProtKB-KW"/>
</dbReference>
<keyword evidence="6 7" id="KW-0472">Membrane</keyword>
<dbReference type="Proteomes" id="UP000035199">
    <property type="component" value="Chromosome"/>
</dbReference>
<evidence type="ECO:0000256" key="3">
    <source>
        <dbReference type="ARBA" id="ARBA00022692"/>
    </source>
</evidence>
<dbReference type="PANTHER" id="PTHR14969">
    <property type="entry name" value="SPHINGOSINE-1-PHOSPHATE PHOSPHOHYDROLASE"/>
    <property type="match status" value="1"/>
</dbReference>
<keyword evidence="2" id="KW-1003">Cell membrane</keyword>
<evidence type="ECO:0000313" key="10">
    <source>
        <dbReference type="Proteomes" id="UP000035199"/>
    </source>
</evidence>
<protein>
    <submittedName>
        <fullName evidence="9">PAP2 superfamily protein</fullName>
    </submittedName>
</protein>
<dbReference type="Gene3D" id="1.20.144.10">
    <property type="entry name" value="Phosphatidic acid phosphatase type 2/haloperoxidase"/>
    <property type="match status" value="2"/>
</dbReference>
<keyword evidence="3 7" id="KW-0812">Transmembrane</keyword>
<accession>A0A0G3H7Q0</accession>
<feature type="domain" description="Phosphatidic acid phosphatase type 2/haloperoxidase" evidence="8">
    <location>
        <begin position="63"/>
        <end position="166"/>
    </location>
</feature>
<dbReference type="EMBL" id="CP011542">
    <property type="protein sequence ID" value="AKK07142.1"/>
    <property type="molecule type" value="Genomic_DNA"/>
</dbReference>
<evidence type="ECO:0000256" key="5">
    <source>
        <dbReference type="ARBA" id="ARBA00022989"/>
    </source>
</evidence>
<comment type="subcellular location">
    <subcellularLocation>
        <location evidence="1">Cell membrane</location>
        <topology evidence="1">Multi-pass membrane protein</topology>
    </subcellularLocation>
</comment>